<comment type="caution">
    <text evidence="2">The sequence shown here is derived from an EMBL/GenBank/DDBJ whole genome shotgun (WGS) entry which is preliminary data.</text>
</comment>
<dbReference type="Proteomes" id="UP000036987">
    <property type="component" value="Unassembled WGS sequence"/>
</dbReference>
<sequence>MPRKQKRHRSLSQLPPPPPSSPSSLSSLPIPNPAISPTRLSELSQPSPNLSFQQRRQLFIPRENGVAIRGGQKPGCAELIGGTAAGCAAVCCCCPCGVLDFLVLTMVKLPAGLCRKALRRRKMKKRQKNADTKISEDFGSDLAARLGRMNGTTMGLTETMWSEKKSEEMVEMDKEMWAKFDQGGGFWRSVSQNDD</sequence>
<dbReference type="PANTHER" id="PTHR33264">
    <property type="entry name" value="EXPRESSED PROTEIN"/>
    <property type="match status" value="1"/>
</dbReference>
<name>A0A0K9PF05_ZOSMR</name>
<dbReference type="PANTHER" id="PTHR33264:SF8">
    <property type="entry name" value="EXPRESSED PROTEIN"/>
    <property type="match status" value="1"/>
</dbReference>
<feature type="compositionally biased region" description="Basic residues" evidence="1">
    <location>
        <begin position="1"/>
        <end position="10"/>
    </location>
</feature>
<evidence type="ECO:0000256" key="1">
    <source>
        <dbReference type="SAM" id="MobiDB-lite"/>
    </source>
</evidence>
<feature type="compositionally biased region" description="Polar residues" evidence="1">
    <location>
        <begin position="38"/>
        <end position="48"/>
    </location>
</feature>
<feature type="region of interest" description="Disordered" evidence="1">
    <location>
        <begin position="1"/>
        <end position="48"/>
    </location>
</feature>
<keyword evidence="3" id="KW-1185">Reference proteome</keyword>
<reference evidence="3" key="1">
    <citation type="journal article" date="2016" name="Nature">
        <title>The genome of the seagrass Zostera marina reveals angiosperm adaptation to the sea.</title>
        <authorList>
            <person name="Olsen J.L."/>
            <person name="Rouze P."/>
            <person name="Verhelst B."/>
            <person name="Lin Y.-C."/>
            <person name="Bayer T."/>
            <person name="Collen J."/>
            <person name="Dattolo E."/>
            <person name="De Paoli E."/>
            <person name="Dittami S."/>
            <person name="Maumus F."/>
            <person name="Michel G."/>
            <person name="Kersting A."/>
            <person name="Lauritano C."/>
            <person name="Lohaus R."/>
            <person name="Toepel M."/>
            <person name="Tonon T."/>
            <person name="Vanneste K."/>
            <person name="Amirebrahimi M."/>
            <person name="Brakel J."/>
            <person name="Bostroem C."/>
            <person name="Chovatia M."/>
            <person name="Grimwood J."/>
            <person name="Jenkins J.W."/>
            <person name="Jueterbock A."/>
            <person name="Mraz A."/>
            <person name="Stam W.T."/>
            <person name="Tice H."/>
            <person name="Bornberg-Bauer E."/>
            <person name="Green P.J."/>
            <person name="Pearson G.A."/>
            <person name="Procaccini G."/>
            <person name="Duarte C.M."/>
            <person name="Schmutz J."/>
            <person name="Reusch T.B.H."/>
            <person name="Van de Peer Y."/>
        </authorList>
    </citation>
    <scope>NUCLEOTIDE SEQUENCE [LARGE SCALE GENOMIC DNA]</scope>
    <source>
        <strain evidence="3">cv. Finnish</strain>
    </source>
</reference>
<proteinExistence type="predicted"/>
<gene>
    <name evidence="2" type="ORF">ZOSMA_264G00330</name>
</gene>
<dbReference type="AlphaFoldDB" id="A0A0K9PF05"/>
<evidence type="ECO:0000313" key="2">
    <source>
        <dbReference type="EMBL" id="KMZ67554.1"/>
    </source>
</evidence>
<accession>A0A0K9PF05</accession>
<dbReference type="OMA" id="CCCPCSI"/>
<dbReference type="EMBL" id="LFYR01000901">
    <property type="protein sequence ID" value="KMZ67554.1"/>
    <property type="molecule type" value="Genomic_DNA"/>
</dbReference>
<feature type="compositionally biased region" description="Low complexity" evidence="1">
    <location>
        <begin position="22"/>
        <end position="37"/>
    </location>
</feature>
<organism evidence="2 3">
    <name type="scientific">Zostera marina</name>
    <name type="common">Eelgrass</name>
    <dbReference type="NCBI Taxonomy" id="29655"/>
    <lineage>
        <taxon>Eukaryota</taxon>
        <taxon>Viridiplantae</taxon>
        <taxon>Streptophyta</taxon>
        <taxon>Embryophyta</taxon>
        <taxon>Tracheophyta</taxon>
        <taxon>Spermatophyta</taxon>
        <taxon>Magnoliopsida</taxon>
        <taxon>Liliopsida</taxon>
        <taxon>Zosteraceae</taxon>
        <taxon>Zostera</taxon>
    </lineage>
</organism>
<protein>
    <recommendedName>
        <fullName evidence="4">Pollen preferential protein</fullName>
    </recommendedName>
</protein>
<evidence type="ECO:0000313" key="3">
    <source>
        <dbReference type="Proteomes" id="UP000036987"/>
    </source>
</evidence>
<evidence type="ECO:0008006" key="4">
    <source>
        <dbReference type="Google" id="ProtNLM"/>
    </source>
</evidence>
<dbReference type="OrthoDB" id="695262at2759"/>